<name>A0ABU6SAB4_9FABA</name>
<gene>
    <name evidence="2" type="ORF">PIB30_026093</name>
</gene>
<feature type="region of interest" description="Disordered" evidence="1">
    <location>
        <begin position="75"/>
        <end position="106"/>
    </location>
</feature>
<organism evidence="2 3">
    <name type="scientific">Stylosanthes scabra</name>
    <dbReference type="NCBI Taxonomy" id="79078"/>
    <lineage>
        <taxon>Eukaryota</taxon>
        <taxon>Viridiplantae</taxon>
        <taxon>Streptophyta</taxon>
        <taxon>Embryophyta</taxon>
        <taxon>Tracheophyta</taxon>
        <taxon>Spermatophyta</taxon>
        <taxon>Magnoliopsida</taxon>
        <taxon>eudicotyledons</taxon>
        <taxon>Gunneridae</taxon>
        <taxon>Pentapetalae</taxon>
        <taxon>rosids</taxon>
        <taxon>fabids</taxon>
        <taxon>Fabales</taxon>
        <taxon>Fabaceae</taxon>
        <taxon>Papilionoideae</taxon>
        <taxon>50 kb inversion clade</taxon>
        <taxon>dalbergioids sensu lato</taxon>
        <taxon>Dalbergieae</taxon>
        <taxon>Pterocarpus clade</taxon>
        <taxon>Stylosanthes</taxon>
    </lineage>
</organism>
<evidence type="ECO:0000313" key="2">
    <source>
        <dbReference type="EMBL" id="MED6133166.1"/>
    </source>
</evidence>
<evidence type="ECO:0000313" key="3">
    <source>
        <dbReference type="Proteomes" id="UP001341840"/>
    </source>
</evidence>
<protein>
    <submittedName>
        <fullName evidence="2">Uncharacterized protein</fullName>
    </submittedName>
</protein>
<feature type="compositionally biased region" description="Low complexity" evidence="1">
    <location>
        <begin position="172"/>
        <end position="186"/>
    </location>
</feature>
<dbReference type="EMBL" id="JASCZI010060512">
    <property type="protein sequence ID" value="MED6133166.1"/>
    <property type="molecule type" value="Genomic_DNA"/>
</dbReference>
<accession>A0ABU6SAB4</accession>
<feature type="compositionally biased region" description="Basic and acidic residues" evidence="1">
    <location>
        <begin position="87"/>
        <end position="99"/>
    </location>
</feature>
<dbReference type="Proteomes" id="UP001341840">
    <property type="component" value="Unassembled WGS sequence"/>
</dbReference>
<reference evidence="2 3" key="1">
    <citation type="journal article" date="2023" name="Plants (Basel)">
        <title>Bridging the Gap: Combining Genomics and Transcriptomics Approaches to Understand Stylosanthes scabra, an Orphan Legume from the Brazilian Caatinga.</title>
        <authorList>
            <person name="Ferreira-Neto J.R.C."/>
            <person name="da Silva M.D."/>
            <person name="Binneck E."/>
            <person name="de Melo N.F."/>
            <person name="da Silva R.H."/>
            <person name="de Melo A.L.T.M."/>
            <person name="Pandolfi V."/>
            <person name="Bustamante F.O."/>
            <person name="Brasileiro-Vidal A.C."/>
            <person name="Benko-Iseppon A.M."/>
        </authorList>
    </citation>
    <scope>NUCLEOTIDE SEQUENCE [LARGE SCALE GENOMIC DNA]</scope>
    <source>
        <tissue evidence="2">Leaves</tissue>
    </source>
</reference>
<proteinExistence type="predicted"/>
<evidence type="ECO:0000256" key="1">
    <source>
        <dbReference type="SAM" id="MobiDB-lite"/>
    </source>
</evidence>
<feature type="region of interest" description="Disordered" evidence="1">
    <location>
        <begin position="172"/>
        <end position="208"/>
    </location>
</feature>
<keyword evidence="3" id="KW-1185">Reference proteome</keyword>
<sequence>MDRAVLIHSIMIGEEVKVENLIPKYLSKIAHSMDPKSRLGFSNIIHRLFAAAGLIVEYDIHIPMESPITAAAMESKRGGGHQNIHNNVHEHPPPPEHQEGPSQGQEQVVSLEQFYKDFQAFQVQYQADQTLIKHMLEYICIVAQMNNKAIPSFWIVPREEWGQKTQMSAAKIQQLQQQQATQAAWQTRRQEEDGEGAKDKDEDDDYDN</sequence>
<comment type="caution">
    <text evidence="2">The sequence shown here is derived from an EMBL/GenBank/DDBJ whole genome shotgun (WGS) entry which is preliminary data.</text>
</comment>
<feature type="compositionally biased region" description="Basic and acidic residues" evidence="1">
    <location>
        <begin position="188"/>
        <end position="200"/>
    </location>
</feature>